<comment type="caution">
    <text evidence="8">The sequence shown here is derived from an EMBL/GenBank/DDBJ whole genome shotgun (WGS) entry which is preliminary data.</text>
</comment>
<dbReference type="SUPFAM" id="SSF103473">
    <property type="entry name" value="MFS general substrate transporter"/>
    <property type="match status" value="1"/>
</dbReference>
<dbReference type="EMBL" id="PYLZ01000003">
    <property type="protein sequence ID" value="PSW25275.1"/>
    <property type="molecule type" value="Genomic_DNA"/>
</dbReference>
<dbReference type="InterPro" id="IPR036259">
    <property type="entry name" value="MFS_trans_sf"/>
</dbReference>
<keyword evidence="9" id="KW-1185">Reference proteome</keyword>
<keyword evidence="4 6" id="KW-1133">Transmembrane helix</keyword>
<dbReference type="GO" id="GO:0005886">
    <property type="term" value="C:plasma membrane"/>
    <property type="evidence" value="ECO:0007669"/>
    <property type="project" value="UniProtKB-SubCell"/>
</dbReference>
<gene>
    <name evidence="8" type="ORF">C9I94_06345</name>
</gene>
<evidence type="ECO:0000259" key="7">
    <source>
        <dbReference type="PROSITE" id="PS50850"/>
    </source>
</evidence>
<dbReference type="AlphaFoldDB" id="A0A0J8Y267"/>
<evidence type="ECO:0000313" key="8">
    <source>
        <dbReference type="EMBL" id="PSW25275.1"/>
    </source>
</evidence>
<dbReference type="Pfam" id="PF07690">
    <property type="entry name" value="MFS_1"/>
    <property type="match status" value="1"/>
</dbReference>
<dbReference type="STRING" id="680026.AB733_02385"/>
<dbReference type="GO" id="GO:0022857">
    <property type="term" value="F:transmembrane transporter activity"/>
    <property type="evidence" value="ECO:0007669"/>
    <property type="project" value="InterPro"/>
</dbReference>
<dbReference type="RefSeq" id="WP_048897338.1">
    <property type="nucleotide sequence ID" value="NZ_AP024853.1"/>
</dbReference>
<comment type="subcellular location">
    <subcellularLocation>
        <location evidence="1">Cell membrane</location>
        <topology evidence="1">Multi-pass membrane protein</topology>
    </subcellularLocation>
</comment>
<evidence type="ECO:0000256" key="5">
    <source>
        <dbReference type="ARBA" id="ARBA00023136"/>
    </source>
</evidence>
<sequence length="381" mass="40156">MTSKPSTWLMVLLMMFPQVIETIYSPVLPHIAATFSVAQTTAAQTLSVYFIAFALGVLCWGILADLIGRRSAMLLGLVTYGVGAGLAIIAPNFEVLLGARVVSAFGAAVGSVVAQTMLRDSYDGADLAKLFSIMGAGIAVSPVIGLFSGGWLATLGGHVLVFGSLLGLAVVLLTLSAIFLPETQVQQAVSEPEVGARLSLLDIAKTMVVDKRLWLNSALIALFNIMLFSYYSLAPFAFQRLGFTSVDFGYSGIVLAVGCFIGSLLNKRLHAKKVAAEQLVFMASVAALAGGCGVWLLQDSIGFLLPMMLVVISFGIAIPNILSQALVNYKQVAGTAGALFGLSYYLLLGLGLALSGWWQHLGSVLCLASAVACCLAYQVRR</sequence>
<evidence type="ECO:0000256" key="4">
    <source>
        <dbReference type="ARBA" id="ARBA00022989"/>
    </source>
</evidence>
<organism evidence="8 9">
    <name type="scientific">Photobacterium swingsii</name>
    <dbReference type="NCBI Taxonomy" id="680026"/>
    <lineage>
        <taxon>Bacteria</taxon>
        <taxon>Pseudomonadati</taxon>
        <taxon>Pseudomonadota</taxon>
        <taxon>Gammaproteobacteria</taxon>
        <taxon>Vibrionales</taxon>
        <taxon>Vibrionaceae</taxon>
        <taxon>Photobacterium</taxon>
    </lineage>
</organism>
<name>A0A0J8Y267_9GAMM</name>
<feature type="transmembrane region" description="Helical" evidence="6">
    <location>
        <begin position="99"/>
        <end position="118"/>
    </location>
</feature>
<feature type="transmembrane region" description="Helical" evidence="6">
    <location>
        <begin position="303"/>
        <end position="322"/>
    </location>
</feature>
<protein>
    <submittedName>
        <fullName evidence="8">MFS transporter</fullName>
    </submittedName>
</protein>
<evidence type="ECO:0000313" key="9">
    <source>
        <dbReference type="Proteomes" id="UP000240481"/>
    </source>
</evidence>
<evidence type="ECO:0000256" key="1">
    <source>
        <dbReference type="ARBA" id="ARBA00004651"/>
    </source>
</evidence>
<dbReference type="OrthoDB" id="9814303at2"/>
<keyword evidence="5 6" id="KW-0472">Membrane</keyword>
<feature type="transmembrane region" description="Helical" evidence="6">
    <location>
        <begin position="213"/>
        <end position="233"/>
    </location>
</feature>
<dbReference type="CDD" id="cd17320">
    <property type="entry name" value="MFS_MdfA_MDR_like"/>
    <property type="match status" value="1"/>
</dbReference>
<dbReference type="PANTHER" id="PTHR43124:SF3">
    <property type="entry name" value="CHLORAMPHENICOL EFFLUX PUMP RV0191"/>
    <property type="match status" value="1"/>
</dbReference>
<evidence type="ECO:0000256" key="3">
    <source>
        <dbReference type="ARBA" id="ARBA00022692"/>
    </source>
</evidence>
<keyword evidence="2" id="KW-1003">Cell membrane</keyword>
<keyword evidence="3 6" id="KW-0812">Transmembrane</keyword>
<feature type="transmembrane region" description="Helical" evidence="6">
    <location>
        <begin position="74"/>
        <end position="93"/>
    </location>
</feature>
<accession>A0A0J8Y267</accession>
<reference evidence="8 9" key="1">
    <citation type="submission" date="2018-01" db="EMBL/GenBank/DDBJ databases">
        <title>Whole genome sequencing of Histamine producing bacteria.</title>
        <authorList>
            <person name="Butler K."/>
        </authorList>
    </citation>
    <scope>NUCLEOTIDE SEQUENCE [LARGE SCALE GENOMIC DNA]</scope>
    <source>
        <strain evidence="8 9">DSM 24669</strain>
    </source>
</reference>
<feature type="transmembrane region" description="Helical" evidence="6">
    <location>
        <begin position="46"/>
        <end position="67"/>
    </location>
</feature>
<proteinExistence type="predicted"/>
<dbReference type="Gene3D" id="1.20.1720.10">
    <property type="entry name" value="Multidrug resistance protein D"/>
    <property type="match status" value="1"/>
</dbReference>
<feature type="transmembrane region" description="Helical" evidence="6">
    <location>
        <begin position="278"/>
        <end position="297"/>
    </location>
</feature>
<feature type="transmembrane region" description="Helical" evidence="6">
    <location>
        <begin position="159"/>
        <end position="180"/>
    </location>
</feature>
<feature type="transmembrane region" description="Helical" evidence="6">
    <location>
        <begin position="360"/>
        <end position="379"/>
    </location>
</feature>
<dbReference type="PROSITE" id="PS50850">
    <property type="entry name" value="MFS"/>
    <property type="match status" value="1"/>
</dbReference>
<feature type="transmembrane region" description="Helical" evidence="6">
    <location>
        <begin position="130"/>
        <end position="153"/>
    </location>
</feature>
<dbReference type="PANTHER" id="PTHR43124">
    <property type="entry name" value="PURINE EFFLUX PUMP PBUE"/>
    <property type="match status" value="1"/>
</dbReference>
<dbReference type="Proteomes" id="UP000240481">
    <property type="component" value="Unassembled WGS sequence"/>
</dbReference>
<dbReference type="InterPro" id="IPR020846">
    <property type="entry name" value="MFS_dom"/>
</dbReference>
<feature type="transmembrane region" description="Helical" evidence="6">
    <location>
        <begin position="248"/>
        <end position="266"/>
    </location>
</feature>
<dbReference type="InterPro" id="IPR011701">
    <property type="entry name" value="MFS"/>
</dbReference>
<evidence type="ECO:0000256" key="6">
    <source>
        <dbReference type="SAM" id="Phobius"/>
    </source>
</evidence>
<dbReference type="InterPro" id="IPR050189">
    <property type="entry name" value="MFS_Efflux_Transporters"/>
</dbReference>
<feature type="domain" description="Major facilitator superfamily (MFS) profile" evidence="7">
    <location>
        <begin position="1"/>
        <end position="381"/>
    </location>
</feature>
<evidence type="ECO:0000256" key="2">
    <source>
        <dbReference type="ARBA" id="ARBA00022475"/>
    </source>
</evidence>
<feature type="transmembrane region" description="Helical" evidence="6">
    <location>
        <begin position="334"/>
        <end position="354"/>
    </location>
</feature>